<gene>
    <name evidence="1" type="ORF">FHU40_002678</name>
</gene>
<dbReference type="InterPro" id="IPR011008">
    <property type="entry name" value="Dimeric_a/b-barrel"/>
</dbReference>
<organism evidence="1 2">
    <name type="scientific">Nocardioides soli</name>
    <dbReference type="NCBI Taxonomy" id="1036020"/>
    <lineage>
        <taxon>Bacteria</taxon>
        <taxon>Bacillati</taxon>
        <taxon>Actinomycetota</taxon>
        <taxon>Actinomycetes</taxon>
        <taxon>Propionibacteriales</taxon>
        <taxon>Nocardioidaceae</taxon>
        <taxon>Nocardioides</taxon>
    </lineage>
</organism>
<dbReference type="Proteomes" id="UP000589626">
    <property type="component" value="Unassembled WGS sequence"/>
</dbReference>
<comment type="caution">
    <text evidence="1">The sequence shown here is derived from an EMBL/GenBank/DDBJ whole genome shotgun (WGS) entry which is preliminary data.</text>
</comment>
<dbReference type="RefSeq" id="WP_183592779.1">
    <property type="nucleotide sequence ID" value="NZ_JACHWR010000002.1"/>
</dbReference>
<dbReference type="AlphaFoldDB" id="A0A7W4Z2R0"/>
<dbReference type="EMBL" id="JACHWR010000002">
    <property type="protein sequence ID" value="MBB3042860.1"/>
    <property type="molecule type" value="Genomic_DNA"/>
</dbReference>
<keyword evidence="2" id="KW-1185">Reference proteome</keyword>
<name>A0A7W4Z2R0_9ACTN</name>
<dbReference type="SUPFAM" id="SSF54909">
    <property type="entry name" value="Dimeric alpha+beta barrel"/>
    <property type="match status" value="1"/>
</dbReference>
<sequence length="262" mass="30576">MSTGSLLVPEPVKWTYIYALADDPSAEAWHRDEWLPGLAKLDGVDRVVAHRTREAPQPEDVSRPLNAWAGLVEVHLREPDFLASVLAARVREHLGGRFTDLRGLLSTIREEYDLRRDVPAQQHPYLTETISWKGTRPPADAPSDDDLWRYVYFFRYRDDVAWADGEDWYLGHHTREGRQLPGLRRYVTWRRRRTDLLDADTTGRLNGFARYTELCFESFEAWHRATHSHGPRWRMDERYPAGVWTDYQQLFIGTTPDIDITA</sequence>
<evidence type="ECO:0000313" key="1">
    <source>
        <dbReference type="EMBL" id="MBB3042860.1"/>
    </source>
</evidence>
<evidence type="ECO:0000313" key="2">
    <source>
        <dbReference type="Proteomes" id="UP000589626"/>
    </source>
</evidence>
<protein>
    <submittedName>
        <fullName evidence="1">Uncharacterized protein</fullName>
    </submittedName>
</protein>
<accession>A0A7W4Z2R0</accession>
<reference evidence="1 2" key="1">
    <citation type="submission" date="2020-08" db="EMBL/GenBank/DDBJ databases">
        <title>Sequencing the genomes of 1000 actinobacteria strains.</title>
        <authorList>
            <person name="Klenk H.-P."/>
        </authorList>
    </citation>
    <scope>NUCLEOTIDE SEQUENCE [LARGE SCALE GENOMIC DNA]</scope>
    <source>
        <strain evidence="1 2">DSM 105498</strain>
    </source>
</reference>
<proteinExistence type="predicted"/>
<dbReference type="Gene3D" id="3.30.70.100">
    <property type="match status" value="1"/>
</dbReference>